<dbReference type="GO" id="GO:0016491">
    <property type="term" value="F:oxidoreductase activity"/>
    <property type="evidence" value="ECO:0007669"/>
    <property type="project" value="UniProtKB-KW"/>
</dbReference>
<dbReference type="InterPro" id="IPR002347">
    <property type="entry name" value="SDR_fam"/>
</dbReference>
<sequence>MRLKDKVAIVTGGHSGIGRGCVETLIGEGAIVYAADRTPSPFGTDDPRLTSVALDVSRADEWASLAAMVAAAHGGLDLLVNNAGIGFFEGIHDTSLEAWNQVIAVDQTGVMLGMQACLPLLRERRGNIVNIASIFGIIAIPGMAAYHAAKGAVTAMTRNAAISYADWGVRVNAIHPGLIDTPSLRSRGPEAVQGTLDATPLGVMGSPRDVAMAVLYLGSDEGRFVTGASLVVDGGYTVQ</sequence>
<reference evidence="4" key="2">
    <citation type="submission" date="2021-04" db="EMBL/GenBank/DDBJ databases">
        <title>Isolation and genomic analysis of the ibuprofen-degrading bacterium Sphingomonas strain MPO218.</title>
        <authorList>
            <person name="Aulestia M."/>
            <person name="Flores A."/>
            <person name="Mangas E.L."/>
            <person name="Perez-Pulido A.J."/>
            <person name="Santero E."/>
            <person name="Camacho E.M."/>
        </authorList>
    </citation>
    <scope>NUCLEOTIDE SEQUENCE</scope>
    <source>
        <strain evidence="4">MPO218</strain>
    </source>
</reference>
<accession>A0A975D5X3</accession>
<keyword evidence="3" id="KW-0812">Transmembrane</keyword>
<dbReference type="Proteomes" id="UP000664914">
    <property type="component" value="Chromosome"/>
</dbReference>
<dbReference type="InterPro" id="IPR036291">
    <property type="entry name" value="NAD(P)-bd_dom_sf"/>
</dbReference>
<evidence type="ECO:0000313" key="5">
    <source>
        <dbReference type="Proteomes" id="UP000664914"/>
    </source>
</evidence>
<organism evidence="4 5">
    <name type="scientific">Rhizorhabdus wittichii</name>
    <dbReference type="NCBI Taxonomy" id="160791"/>
    <lineage>
        <taxon>Bacteria</taxon>
        <taxon>Pseudomonadati</taxon>
        <taxon>Pseudomonadota</taxon>
        <taxon>Alphaproteobacteria</taxon>
        <taxon>Sphingomonadales</taxon>
        <taxon>Sphingomonadaceae</taxon>
        <taxon>Rhizorhabdus</taxon>
    </lineage>
</organism>
<evidence type="ECO:0000313" key="4">
    <source>
        <dbReference type="EMBL" id="QTH23288.1"/>
    </source>
</evidence>
<evidence type="ECO:0000256" key="3">
    <source>
        <dbReference type="SAM" id="Phobius"/>
    </source>
</evidence>
<gene>
    <name evidence="4" type="ORF">HRJ34_07255</name>
</gene>
<proteinExistence type="inferred from homology"/>
<dbReference type="FunFam" id="3.40.50.720:FF:000084">
    <property type="entry name" value="Short-chain dehydrogenase reductase"/>
    <property type="match status" value="1"/>
</dbReference>
<dbReference type="EMBL" id="CP059319">
    <property type="protein sequence ID" value="QTH23288.1"/>
    <property type="molecule type" value="Genomic_DNA"/>
</dbReference>
<evidence type="ECO:0000256" key="2">
    <source>
        <dbReference type="ARBA" id="ARBA00023002"/>
    </source>
</evidence>
<dbReference type="SUPFAM" id="SSF51735">
    <property type="entry name" value="NAD(P)-binding Rossmann-fold domains"/>
    <property type="match status" value="1"/>
</dbReference>
<evidence type="ECO:0000256" key="1">
    <source>
        <dbReference type="ARBA" id="ARBA00006484"/>
    </source>
</evidence>
<dbReference type="RefSeq" id="WP_208633719.1">
    <property type="nucleotide sequence ID" value="NZ_CP059319.1"/>
</dbReference>
<dbReference type="Gene3D" id="3.40.50.720">
    <property type="entry name" value="NAD(P)-binding Rossmann-like Domain"/>
    <property type="match status" value="1"/>
</dbReference>
<dbReference type="PANTHER" id="PTHR24321:SF15">
    <property type="entry name" value="OXIDOREDUCTASE UCPA"/>
    <property type="match status" value="1"/>
</dbReference>
<feature type="transmembrane region" description="Helical" evidence="3">
    <location>
        <begin position="128"/>
        <end position="149"/>
    </location>
</feature>
<keyword evidence="3" id="KW-0472">Membrane</keyword>
<reference evidence="4" key="1">
    <citation type="submission" date="2020-07" db="EMBL/GenBank/DDBJ databases">
        <authorList>
            <person name="Camacho E."/>
        </authorList>
    </citation>
    <scope>NUCLEOTIDE SEQUENCE</scope>
    <source>
        <strain evidence="4">MPO218</strain>
    </source>
</reference>
<keyword evidence="3" id="KW-1133">Transmembrane helix</keyword>
<dbReference type="Pfam" id="PF13561">
    <property type="entry name" value="adh_short_C2"/>
    <property type="match status" value="1"/>
</dbReference>
<comment type="similarity">
    <text evidence="1">Belongs to the short-chain dehydrogenases/reductases (SDR) family.</text>
</comment>
<dbReference type="PANTHER" id="PTHR24321">
    <property type="entry name" value="DEHYDROGENASES, SHORT CHAIN"/>
    <property type="match status" value="1"/>
</dbReference>
<dbReference type="AlphaFoldDB" id="A0A975D5X3"/>
<keyword evidence="2" id="KW-0560">Oxidoreductase</keyword>
<dbReference type="PRINTS" id="PR00081">
    <property type="entry name" value="GDHRDH"/>
</dbReference>
<name>A0A975D5X3_9SPHN</name>
<protein>
    <submittedName>
        <fullName evidence="4">SDR family oxidoreductase</fullName>
    </submittedName>
</protein>
<dbReference type="PRINTS" id="PR00080">
    <property type="entry name" value="SDRFAMILY"/>
</dbReference>
<dbReference type="CDD" id="cd05233">
    <property type="entry name" value="SDR_c"/>
    <property type="match status" value="1"/>
</dbReference>